<evidence type="ECO:0000313" key="1">
    <source>
        <dbReference type="EMBL" id="ODV61689.1"/>
    </source>
</evidence>
<dbReference type="GO" id="GO:0004252">
    <property type="term" value="F:serine-type endopeptidase activity"/>
    <property type="evidence" value="ECO:0007669"/>
    <property type="project" value="InterPro"/>
</dbReference>
<dbReference type="EMBL" id="KV454479">
    <property type="protein sequence ID" value="ODV61689.1"/>
    <property type="molecule type" value="Genomic_DNA"/>
</dbReference>
<dbReference type="SUPFAM" id="SSF50494">
    <property type="entry name" value="Trypsin-like serine proteases"/>
    <property type="match status" value="1"/>
</dbReference>
<protein>
    <recommendedName>
        <fullName evidence="3">Trypsin-like serine protease</fullName>
    </recommendedName>
</protein>
<dbReference type="InParanoid" id="A0A1D2VJA2"/>
<dbReference type="GO" id="GO:0005777">
    <property type="term" value="C:peroxisome"/>
    <property type="evidence" value="ECO:0007669"/>
    <property type="project" value="InterPro"/>
</dbReference>
<keyword evidence="2" id="KW-1185">Reference proteome</keyword>
<dbReference type="Gene3D" id="2.40.10.10">
    <property type="entry name" value="Trypsin-like serine proteases"/>
    <property type="match status" value="1"/>
</dbReference>
<sequence>MLEPQFKWVYTPVTIHLTSKNASDIGQQAFNLKRNNYNSHPKNSQILKYHAISGIYLVLLDTFHSKNFTGKGIKATASKIIDQFVLSIVNLGDIYYNYTVRFAFKLNQSCQNLNSGTKNVLNWYPLKISFIKQLNENLIHYFNTNFLFQNFTFLPFYDFENNSNLSIIKFKAASNHILSDEILSSFSEINFFLNFTTNNTNLNTHNSQIAIQSCPFSLTNPSLFLNFSSFSNIIYNINIPSTNNDNTSIPSPDSSLFDQLVYCNTDYTLAYLSDFRYLDNINGGIVNLINLLQNKNPTNDITTSIGLIAGAFKKKNGDGELSLIISWYSILNVLLNFDTSLHLSLTHFQNTILFPNDLINNNNNKTQANKMELIYNSINRENKIKFNKNLTVSKNIKPITVLTNDGDLFWGSSIILTPTVIITNNHVINPYNDLTKIKKIKIWLNNINSLSNDDFQLIESPITSLDLIFIFLKKPLPSDEFPTLTIHSNDYDYNYNYDPDLKNPRNPYEKNSSVTSYSYGLFLNQNSFINKTKIIINNPPLITLGKLNLISSINLELLLDDKPFNINLPSLLISSASCFNGSSGGGIFNENGHLIGMITSNGKLSNNQILNKFTLIIPYHAINLSLILIDQIKNLNFSFFNLNLNYNLKFTQKQLTFINNKMKKLWNLEQDDTDIFVDPNAKL</sequence>
<dbReference type="GO" id="GO:0016485">
    <property type="term" value="P:protein processing"/>
    <property type="evidence" value="ECO:0007669"/>
    <property type="project" value="InterPro"/>
</dbReference>
<dbReference type="GeneID" id="30967934"/>
<evidence type="ECO:0008006" key="3">
    <source>
        <dbReference type="Google" id="ProtNLM"/>
    </source>
</evidence>
<dbReference type="Proteomes" id="UP000095038">
    <property type="component" value="Unassembled WGS sequence"/>
</dbReference>
<dbReference type="STRING" id="1344418.A0A1D2VJA2"/>
<dbReference type="RefSeq" id="XP_020047996.1">
    <property type="nucleotide sequence ID" value="XM_020194298.1"/>
</dbReference>
<dbReference type="AlphaFoldDB" id="A0A1D2VJA2"/>
<evidence type="ECO:0000313" key="2">
    <source>
        <dbReference type="Proteomes" id="UP000095038"/>
    </source>
</evidence>
<reference evidence="2" key="1">
    <citation type="submission" date="2016-05" db="EMBL/GenBank/DDBJ databases">
        <title>Comparative genomics of biotechnologically important yeasts.</title>
        <authorList>
            <consortium name="DOE Joint Genome Institute"/>
            <person name="Riley R."/>
            <person name="Haridas S."/>
            <person name="Wolfe K.H."/>
            <person name="Lopes M.R."/>
            <person name="Hittinger C.T."/>
            <person name="Goker M."/>
            <person name="Salamov A."/>
            <person name="Wisecaver J."/>
            <person name="Long T.M."/>
            <person name="Aerts A.L."/>
            <person name="Barry K."/>
            <person name="Choi C."/>
            <person name="Clum A."/>
            <person name="Coughlan A.Y."/>
            <person name="Deshpande S."/>
            <person name="Douglass A.P."/>
            <person name="Hanson S.J."/>
            <person name="Klenk H.-P."/>
            <person name="Labutti K."/>
            <person name="Lapidus A."/>
            <person name="Lindquist E."/>
            <person name="Lipzen A."/>
            <person name="Meier-Kolthoff J.P."/>
            <person name="Ohm R.A."/>
            <person name="Otillar R.P."/>
            <person name="Pangilinan J."/>
            <person name="Peng Y."/>
            <person name="Rokas A."/>
            <person name="Rosa C.A."/>
            <person name="Scheuner C."/>
            <person name="Sibirny A.A."/>
            <person name="Slot J.C."/>
            <person name="Stielow J.B."/>
            <person name="Sun H."/>
            <person name="Kurtzman C.P."/>
            <person name="Blackwell M."/>
            <person name="Grigoriev I.V."/>
            <person name="Jeffries T.W."/>
        </authorList>
    </citation>
    <scope>NUCLEOTIDE SEQUENCE [LARGE SCALE GENOMIC DNA]</scope>
    <source>
        <strain evidence="2">DSM 1968</strain>
    </source>
</reference>
<dbReference type="PANTHER" id="PTHR21004:SF0">
    <property type="entry name" value="PEROXISOMAL LEADER PEPTIDE-PROCESSING PROTEASE"/>
    <property type="match status" value="1"/>
</dbReference>
<proteinExistence type="predicted"/>
<gene>
    <name evidence="1" type="ORF">ASCRUDRAFT_7882</name>
</gene>
<dbReference type="PANTHER" id="PTHR21004">
    <property type="entry name" value="SERINE PROTEASE-RELATED"/>
    <property type="match status" value="1"/>
</dbReference>
<name>A0A1D2VJA2_9ASCO</name>
<dbReference type="InterPro" id="IPR039245">
    <property type="entry name" value="TYSND1/DEG15"/>
</dbReference>
<organism evidence="1 2">
    <name type="scientific">Ascoidea rubescens DSM 1968</name>
    <dbReference type="NCBI Taxonomy" id="1344418"/>
    <lineage>
        <taxon>Eukaryota</taxon>
        <taxon>Fungi</taxon>
        <taxon>Dikarya</taxon>
        <taxon>Ascomycota</taxon>
        <taxon>Saccharomycotina</taxon>
        <taxon>Saccharomycetes</taxon>
        <taxon>Ascoideaceae</taxon>
        <taxon>Ascoidea</taxon>
    </lineage>
</organism>
<accession>A0A1D2VJA2</accession>
<dbReference type="OrthoDB" id="17845at2759"/>
<dbReference type="InterPro" id="IPR043504">
    <property type="entry name" value="Peptidase_S1_PA_chymotrypsin"/>
</dbReference>
<dbReference type="GO" id="GO:0031998">
    <property type="term" value="P:regulation of fatty acid beta-oxidation"/>
    <property type="evidence" value="ECO:0007669"/>
    <property type="project" value="TreeGrafter"/>
</dbReference>
<dbReference type="InterPro" id="IPR009003">
    <property type="entry name" value="Peptidase_S1_PA"/>
</dbReference>